<protein>
    <submittedName>
        <fullName evidence="2">Uncharacterized protein</fullName>
    </submittedName>
</protein>
<feature type="region of interest" description="Disordered" evidence="1">
    <location>
        <begin position="450"/>
        <end position="485"/>
    </location>
</feature>
<feature type="compositionally biased region" description="Polar residues" evidence="1">
    <location>
        <begin position="420"/>
        <end position="432"/>
    </location>
</feature>
<feature type="compositionally biased region" description="Basic and acidic residues" evidence="1">
    <location>
        <begin position="295"/>
        <end position="308"/>
    </location>
</feature>
<evidence type="ECO:0000313" key="3">
    <source>
        <dbReference type="Proteomes" id="UP000266841"/>
    </source>
</evidence>
<gene>
    <name evidence="2" type="ORF">THAOC_34544</name>
</gene>
<sequence>MVDGRAGGLLWAALKSSRAGPARPATSQKDPAHKKNSLAEKMLLQLIAAEIAASFLMATLSSSFTFTQPQRSNGIGRQNDGKFDEGVHPSLMPSSPCNKKRPLISSLASTAARDVDNFDTQQGDESQSVLYEKVIRIPKQSHTFLIQLITYVQTMYELPPNLPMPFELRVPDDASEDDDGCATSANRAVLTIESPLGSCLEVEIVGIYIDEVVQSGPSMAMSLDRGLQDLEEGRVSVPISDSIDEKIADIVDDDEVDAAMKRLGYRNAVDSASKLPVQDAIIERDGLGNAIIESGHTDAQESTREAQLPRKGSTTTTRNDAPVEKSGKRVDKANRATSPISSGEDYAVQMAKRRAEAMMETVRASTSTSSADRTVAISGGESDFAVEAAKRAAAKRLRSEPSAKADAAAKPSKGSEGTPRESQQTRQKAQDMSSDEMFLKLQKIANTSGRKSWTKTISKAKSKAKIVSPSRASAQSHPPEKTEEQIRDDVLQISRDNKEIQDELKVVTDLMQDDEEDLSPEDLLAKVLKFGEEQEKEEKPGYGFVDGAMSKARELLKQEEEQELQYREMDSKDRTRMEEEDELKRIFGAGQTVVEGKLSEPTTANLAKPSITDEDIDALIDADDSIPRNARVLDDGLAELEVRMGKSSDGEVGSNELFDVFSGPETYNPNVDPESAVNWPGAKEGTRTDVRLAADLSRALKQAKFAAAIVSQMREEEDDEGNIHYYVGKKEIPSERMHVLKYCVSEAVKAGIIDDPEILLTERTRLQLVVDEIMSQPEERLEEIAMSYKDLLLSDNLVALMKERLNAMAYRDMEARRQGDEDRFKEQHGRERAILINLAKIGQGLVKDAQALGAELEVSMLEIIRSICEVAMDPSHKDEAETAIALKDAVRDMRPLLDDAFVAYLKYAIAEEEGKLARGGVLDDPEHNRWLFVLKIVQEGVYKELSVGVKRYIDHIWYILRMKTKSERKALLKQLVDVMPTMDIRPFVKVVDNIVGSLGSAVKGEFADGVLLGDMTNQLLQLQRDVNDILPPDRINELSKDADVWAAKQRELLRERRNATRQRLEAAKETGNVDVDEIIKPGHEAERFD</sequence>
<keyword evidence="3" id="KW-1185">Reference proteome</keyword>
<reference evidence="2 3" key="1">
    <citation type="journal article" date="2012" name="Genome Biol.">
        <title>Genome and low-iron response of an oceanic diatom adapted to chronic iron limitation.</title>
        <authorList>
            <person name="Lommer M."/>
            <person name="Specht M."/>
            <person name="Roy A.S."/>
            <person name="Kraemer L."/>
            <person name="Andreson R."/>
            <person name="Gutowska M.A."/>
            <person name="Wolf J."/>
            <person name="Bergner S.V."/>
            <person name="Schilhabel M.B."/>
            <person name="Klostermeier U.C."/>
            <person name="Beiko R.G."/>
            <person name="Rosenstiel P."/>
            <person name="Hippler M."/>
            <person name="Laroche J."/>
        </authorList>
    </citation>
    <scope>NUCLEOTIDE SEQUENCE [LARGE SCALE GENOMIC DNA]</scope>
    <source>
        <strain evidence="2 3">CCMP1005</strain>
    </source>
</reference>
<dbReference type="AlphaFoldDB" id="K0R3C4"/>
<organism evidence="2 3">
    <name type="scientific">Thalassiosira oceanica</name>
    <name type="common">Marine diatom</name>
    <dbReference type="NCBI Taxonomy" id="159749"/>
    <lineage>
        <taxon>Eukaryota</taxon>
        <taxon>Sar</taxon>
        <taxon>Stramenopiles</taxon>
        <taxon>Ochrophyta</taxon>
        <taxon>Bacillariophyta</taxon>
        <taxon>Coscinodiscophyceae</taxon>
        <taxon>Thalassiosirophycidae</taxon>
        <taxon>Thalassiosirales</taxon>
        <taxon>Thalassiosiraceae</taxon>
        <taxon>Thalassiosira</taxon>
    </lineage>
</organism>
<dbReference type="EMBL" id="AGNL01047549">
    <property type="protein sequence ID" value="EJK46770.1"/>
    <property type="molecule type" value="Genomic_DNA"/>
</dbReference>
<proteinExistence type="predicted"/>
<dbReference type="Proteomes" id="UP000266841">
    <property type="component" value="Unassembled WGS sequence"/>
</dbReference>
<comment type="caution">
    <text evidence="2">The sequence shown here is derived from an EMBL/GenBank/DDBJ whole genome shotgun (WGS) entry which is preliminary data.</text>
</comment>
<dbReference type="eggNOG" id="ENOG502S63Q">
    <property type="taxonomic scope" value="Eukaryota"/>
</dbReference>
<feature type="region of interest" description="Disordered" evidence="1">
    <location>
        <begin position="295"/>
        <end position="346"/>
    </location>
</feature>
<feature type="compositionally biased region" description="Basic and acidic residues" evidence="1">
    <location>
        <begin position="321"/>
        <end position="334"/>
    </location>
</feature>
<accession>K0R3C4</accession>
<evidence type="ECO:0000313" key="2">
    <source>
        <dbReference type="EMBL" id="EJK46770.1"/>
    </source>
</evidence>
<name>K0R3C4_THAOC</name>
<feature type="region of interest" description="Disordered" evidence="1">
    <location>
        <begin position="395"/>
        <end position="434"/>
    </location>
</feature>
<dbReference type="OrthoDB" id="428655at2759"/>
<evidence type="ECO:0000256" key="1">
    <source>
        <dbReference type="SAM" id="MobiDB-lite"/>
    </source>
</evidence>